<keyword evidence="5" id="KW-0812">Transmembrane</keyword>
<evidence type="ECO:0000259" key="6">
    <source>
        <dbReference type="Pfam" id="PF01343"/>
    </source>
</evidence>
<dbReference type="EMBL" id="MHJU01000020">
    <property type="protein sequence ID" value="OGY72933.1"/>
    <property type="molecule type" value="Genomic_DNA"/>
</dbReference>
<dbReference type="PANTHER" id="PTHR42987">
    <property type="entry name" value="PEPTIDASE S49"/>
    <property type="match status" value="1"/>
</dbReference>
<evidence type="ECO:0000313" key="8">
    <source>
        <dbReference type="Proteomes" id="UP000178315"/>
    </source>
</evidence>
<keyword evidence="2" id="KW-0645">Protease</keyword>
<protein>
    <recommendedName>
        <fullName evidence="6">Peptidase S49 domain-containing protein</fullName>
    </recommendedName>
</protein>
<evidence type="ECO:0000313" key="7">
    <source>
        <dbReference type="EMBL" id="OGY72933.1"/>
    </source>
</evidence>
<dbReference type="PANTHER" id="PTHR42987:SF4">
    <property type="entry name" value="PROTEASE SOHB-RELATED"/>
    <property type="match status" value="1"/>
</dbReference>
<proteinExistence type="inferred from homology"/>
<accession>A0A1G2A7N9</accession>
<evidence type="ECO:0000256" key="1">
    <source>
        <dbReference type="ARBA" id="ARBA00008683"/>
    </source>
</evidence>
<dbReference type="GO" id="GO:0006508">
    <property type="term" value="P:proteolysis"/>
    <property type="evidence" value="ECO:0007669"/>
    <property type="project" value="UniProtKB-KW"/>
</dbReference>
<dbReference type="InterPro" id="IPR002142">
    <property type="entry name" value="Peptidase_S49"/>
</dbReference>
<dbReference type="CDD" id="cd07023">
    <property type="entry name" value="S49_Sppa_N_C"/>
    <property type="match status" value="1"/>
</dbReference>
<dbReference type="Gene3D" id="6.20.330.10">
    <property type="match status" value="1"/>
</dbReference>
<keyword evidence="5" id="KW-1133">Transmembrane helix</keyword>
<keyword evidence="4" id="KW-0720">Serine protease</keyword>
<dbReference type="InterPro" id="IPR029045">
    <property type="entry name" value="ClpP/crotonase-like_dom_sf"/>
</dbReference>
<dbReference type="InterPro" id="IPR047272">
    <property type="entry name" value="S49_SppA_C"/>
</dbReference>
<dbReference type="GO" id="GO:0008236">
    <property type="term" value="F:serine-type peptidase activity"/>
    <property type="evidence" value="ECO:0007669"/>
    <property type="project" value="UniProtKB-KW"/>
</dbReference>
<organism evidence="7 8">
    <name type="scientific">Candidatus Jacksonbacteria bacterium RIFCSPLOWO2_02_FULL_44_20</name>
    <dbReference type="NCBI Taxonomy" id="1798460"/>
    <lineage>
        <taxon>Bacteria</taxon>
        <taxon>Candidatus Jacksoniibacteriota</taxon>
    </lineage>
</organism>
<feature type="transmembrane region" description="Helical" evidence="5">
    <location>
        <begin position="26"/>
        <end position="45"/>
    </location>
</feature>
<comment type="caution">
    <text evidence="7">The sequence shown here is derived from an EMBL/GenBank/DDBJ whole genome shotgun (WGS) entry which is preliminary data.</text>
</comment>
<comment type="similarity">
    <text evidence="1">Belongs to the peptidase S49 family.</text>
</comment>
<reference evidence="7 8" key="1">
    <citation type="journal article" date="2016" name="Nat. Commun.">
        <title>Thousands of microbial genomes shed light on interconnected biogeochemical processes in an aquifer system.</title>
        <authorList>
            <person name="Anantharaman K."/>
            <person name="Brown C.T."/>
            <person name="Hug L.A."/>
            <person name="Sharon I."/>
            <person name="Castelle C.J."/>
            <person name="Probst A.J."/>
            <person name="Thomas B.C."/>
            <person name="Singh A."/>
            <person name="Wilkins M.J."/>
            <person name="Karaoz U."/>
            <person name="Brodie E.L."/>
            <person name="Williams K.H."/>
            <person name="Hubbard S.S."/>
            <person name="Banfield J.F."/>
        </authorList>
    </citation>
    <scope>NUCLEOTIDE SEQUENCE [LARGE SCALE GENOMIC DNA]</scope>
</reference>
<gene>
    <name evidence="7" type="ORF">A3H61_01535</name>
</gene>
<feature type="domain" description="Peptidase S49" evidence="6">
    <location>
        <begin position="136"/>
        <end position="283"/>
    </location>
</feature>
<keyword evidence="3" id="KW-0378">Hydrolase</keyword>
<dbReference type="Gene3D" id="3.90.226.10">
    <property type="entry name" value="2-enoyl-CoA Hydratase, Chain A, domain 1"/>
    <property type="match status" value="1"/>
</dbReference>
<evidence type="ECO:0000256" key="4">
    <source>
        <dbReference type="ARBA" id="ARBA00022825"/>
    </source>
</evidence>
<dbReference type="AlphaFoldDB" id="A0A1G2A7N9"/>
<sequence length="294" mass="32292">MITHHSVHHVPAHSQEHRSSVSPFKIVAWVIMALTIAMLWIDWAARLTGTNEFASYDDGKERACNVAKIALHGALSTYEDYLIDPSSGSEIRATSADSILRRIRESEENESIKAIIFEIDSYGGYPVAAEEVANALKRANKPTIAFIRDAATSGAYWAATGAWHLISSANSNIGGIGVTMSYIENSEKNKREGFLYQEISSGKFKDYGDPNKSLTDEERSLLLRDTRIVHDNFIRAIAKNRGLRIDSVRALADGSSMLGVMAKEKGLIDALGGEQEVIEYLTKKIGEPAKICSS</sequence>
<keyword evidence="5" id="KW-0472">Membrane</keyword>
<name>A0A1G2A7N9_9BACT</name>
<dbReference type="Proteomes" id="UP000178315">
    <property type="component" value="Unassembled WGS sequence"/>
</dbReference>
<dbReference type="Pfam" id="PF01343">
    <property type="entry name" value="Peptidase_S49"/>
    <property type="match status" value="1"/>
</dbReference>
<dbReference type="SUPFAM" id="SSF52096">
    <property type="entry name" value="ClpP/crotonase"/>
    <property type="match status" value="1"/>
</dbReference>
<evidence type="ECO:0000256" key="3">
    <source>
        <dbReference type="ARBA" id="ARBA00022801"/>
    </source>
</evidence>
<evidence type="ECO:0000256" key="5">
    <source>
        <dbReference type="SAM" id="Phobius"/>
    </source>
</evidence>
<evidence type="ECO:0000256" key="2">
    <source>
        <dbReference type="ARBA" id="ARBA00022670"/>
    </source>
</evidence>